<feature type="region of interest" description="Disordered" evidence="2">
    <location>
        <begin position="40"/>
        <end position="70"/>
    </location>
</feature>
<dbReference type="PROSITE" id="PS50048">
    <property type="entry name" value="ZN2_CY6_FUNGAL_2"/>
    <property type="match status" value="1"/>
</dbReference>
<accession>A0A2D3V953</accession>
<dbReference type="EMBL" id="FJUY01000008">
    <property type="protein sequence ID" value="CZT20166.1"/>
    <property type="molecule type" value="Genomic_DNA"/>
</dbReference>
<feature type="region of interest" description="Disordered" evidence="2">
    <location>
        <begin position="196"/>
        <end position="226"/>
    </location>
</feature>
<keyword evidence="1" id="KW-0539">Nucleus</keyword>
<feature type="domain" description="Zn(2)-C6 fungal-type" evidence="3">
    <location>
        <begin position="77"/>
        <end position="106"/>
    </location>
</feature>
<keyword evidence="5" id="KW-1185">Reference proteome</keyword>
<evidence type="ECO:0000256" key="2">
    <source>
        <dbReference type="SAM" id="MobiDB-lite"/>
    </source>
</evidence>
<protein>
    <recommendedName>
        <fullName evidence="3">Zn(2)-C6 fungal-type domain-containing protein</fullName>
    </recommendedName>
</protein>
<reference evidence="4 5" key="1">
    <citation type="submission" date="2016-03" db="EMBL/GenBank/DDBJ databases">
        <authorList>
            <person name="Ploux O."/>
        </authorList>
    </citation>
    <scope>NUCLEOTIDE SEQUENCE [LARGE SCALE GENOMIC DNA]</scope>
    <source>
        <strain evidence="4 5">URUG2</strain>
    </source>
</reference>
<dbReference type="GO" id="GO:0000981">
    <property type="term" value="F:DNA-binding transcription factor activity, RNA polymerase II-specific"/>
    <property type="evidence" value="ECO:0007669"/>
    <property type="project" value="InterPro"/>
</dbReference>
<dbReference type="Pfam" id="PF00172">
    <property type="entry name" value="Zn_clus"/>
    <property type="match status" value="1"/>
</dbReference>
<proteinExistence type="predicted"/>
<dbReference type="RefSeq" id="XP_023627055.1">
    <property type="nucleotide sequence ID" value="XM_023771287.1"/>
</dbReference>
<dbReference type="GeneID" id="35601168"/>
<dbReference type="Gene3D" id="4.10.240.10">
    <property type="entry name" value="Zn(2)-C6 fungal-type DNA-binding domain"/>
    <property type="match status" value="1"/>
</dbReference>
<feature type="compositionally biased region" description="Basic and acidic residues" evidence="2">
    <location>
        <begin position="198"/>
        <end position="211"/>
    </location>
</feature>
<dbReference type="PROSITE" id="PS00463">
    <property type="entry name" value="ZN2_CY6_FUNGAL_1"/>
    <property type="match status" value="1"/>
</dbReference>
<evidence type="ECO:0000259" key="3">
    <source>
        <dbReference type="PROSITE" id="PS50048"/>
    </source>
</evidence>
<evidence type="ECO:0000256" key="1">
    <source>
        <dbReference type="ARBA" id="ARBA00023242"/>
    </source>
</evidence>
<sequence>MASHRNQLYCLNFNDLNYNDIDRKDFYPKNITHTTLSYHSHTLGPRTHSPINNMAPPKRPSSQASSKDGGRKRVCKACDRCRMKKSKCDGASPCSRCKSDNSVCEFGERKRSSDKVYPKGYVEMLERQHERMIAGFQEIKRRAQAGTPWTGEGLELTHDILKDLGVLVTKNGEVEDFQEDFQKMQDGLLEQGAGYTATRRESTGSRSEHSEPTPPSDTIATPPNESNSAFNYLIAETNPFRGSREPAAESALGTFAHLNRDPSNSYGAALMENDSNPQTALPFVAGTHDPDQTHIDFPMASTQELGEFEMNTFDFGNPMPPGPSYTLNYFEEWCANERIQGR</sequence>
<dbReference type="SUPFAM" id="SSF57701">
    <property type="entry name" value="Zn2/Cys6 DNA-binding domain"/>
    <property type="match status" value="1"/>
</dbReference>
<feature type="compositionally biased region" description="Polar residues" evidence="2">
    <location>
        <begin position="216"/>
        <end position="226"/>
    </location>
</feature>
<dbReference type="GO" id="GO:0008270">
    <property type="term" value="F:zinc ion binding"/>
    <property type="evidence" value="ECO:0007669"/>
    <property type="project" value="InterPro"/>
</dbReference>
<dbReference type="InterPro" id="IPR001138">
    <property type="entry name" value="Zn2Cys6_DnaBD"/>
</dbReference>
<dbReference type="AlphaFoldDB" id="A0A2D3V953"/>
<evidence type="ECO:0000313" key="4">
    <source>
        <dbReference type="EMBL" id="CZT20166.1"/>
    </source>
</evidence>
<dbReference type="InterPro" id="IPR036864">
    <property type="entry name" value="Zn2-C6_fun-type_DNA-bd_sf"/>
</dbReference>
<dbReference type="PANTHER" id="PTHR47655:SF3">
    <property type="entry name" value="ZN(II)2CYS6 TRANSCRIPTION FACTOR (EUROFUNG)"/>
    <property type="match status" value="1"/>
</dbReference>
<gene>
    <name evidence="4" type="ORF">RCC_06023</name>
</gene>
<dbReference type="PANTHER" id="PTHR47655">
    <property type="entry name" value="QUINIC ACID UTILIZATION ACTIVATOR"/>
    <property type="match status" value="1"/>
</dbReference>
<dbReference type="Proteomes" id="UP000225277">
    <property type="component" value="Unassembled WGS sequence"/>
</dbReference>
<dbReference type="CDD" id="cd00067">
    <property type="entry name" value="GAL4"/>
    <property type="match status" value="1"/>
</dbReference>
<dbReference type="SMART" id="SM00066">
    <property type="entry name" value="GAL4"/>
    <property type="match status" value="1"/>
</dbReference>
<name>A0A2D3V953_9PEZI</name>
<dbReference type="InterPro" id="IPR052783">
    <property type="entry name" value="Metabolic/Drug-Res_Regulator"/>
</dbReference>
<dbReference type="STRING" id="112498.A0A2D3V953"/>
<evidence type="ECO:0000313" key="5">
    <source>
        <dbReference type="Proteomes" id="UP000225277"/>
    </source>
</evidence>
<organism evidence="4 5">
    <name type="scientific">Ramularia collo-cygni</name>
    <dbReference type="NCBI Taxonomy" id="112498"/>
    <lineage>
        <taxon>Eukaryota</taxon>
        <taxon>Fungi</taxon>
        <taxon>Dikarya</taxon>
        <taxon>Ascomycota</taxon>
        <taxon>Pezizomycotina</taxon>
        <taxon>Dothideomycetes</taxon>
        <taxon>Dothideomycetidae</taxon>
        <taxon>Mycosphaerellales</taxon>
        <taxon>Mycosphaerellaceae</taxon>
        <taxon>Ramularia</taxon>
    </lineage>
</organism>
<dbReference type="OrthoDB" id="4151048at2759"/>